<feature type="domain" description="FAD dependent oxidoreductase" evidence="4">
    <location>
        <begin position="9"/>
        <end position="373"/>
    </location>
</feature>
<reference evidence="5 6" key="1">
    <citation type="submission" date="2023-02" db="EMBL/GenBank/DDBJ databases">
        <title>Vibrio intestini sp. nov., a close relative of Vibrio cholerae isolated from the intestine of Healthy Culter dabryi.</title>
        <authorList>
            <person name="Wu N."/>
        </authorList>
    </citation>
    <scope>NUCLEOTIDE SEQUENCE [LARGE SCALE GENOMIC DNA]</scope>
    <source>
        <strain evidence="5 6">DSL-7</strain>
    </source>
</reference>
<name>A0ABT5UX80_9VIBR</name>
<keyword evidence="2" id="KW-0285">Flavoprotein</keyword>
<proteinExistence type="predicted"/>
<dbReference type="SUPFAM" id="SSF51905">
    <property type="entry name" value="FAD/NAD(P)-binding domain"/>
    <property type="match status" value="1"/>
</dbReference>
<keyword evidence="2" id="KW-0274">FAD</keyword>
<evidence type="ECO:0000313" key="5">
    <source>
        <dbReference type="EMBL" id="MDE1514043.1"/>
    </source>
</evidence>
<dbReference type="PANTHER" id="PTHR43400:SF7">
    <property type="entry name" value="FAD-DEPENDENT OXIDOREDUCTASE 2 FAD BINDING DOMAIN-CONTAINING PROTEIN"/>
    <property type="match status" value="1"/>
</dbReference>
<organism evidence="5 6">
    <name type="scientific">Vibrio chanodichtyis</name>
    <dbReference type="NCBI Taxonomy" id="3027932"/>
    <lineage>
        <taxon>Bacteria</taxon>
        <taxon>Pseudomonadati</taxon>
        <taxon>Pseudomonadota</taxon>
        <taxon>Gammaproteobacteria</taxon>
        <taxon>Vibrionales</taxon>
        <taxon>Vibrionaceae</taxon>
        <taxon>Vibrio</taxon>
    </lineage>
</organism>
<comment type="caution">
    <text evidence="5">The sequence shown here is derived from an EMBL/GenBank/DDBJ whole genome shotgun (WGS) entry which is preliminary data.</text>
</comment>
<dbReference type="RefSeq" id="WP_274721750.1">
    <property type="nucleotide sequence ID" value="NZ_JARBFT010000002.1"/>
</dbReference>
<dbReference type="Proteomes" id="UP001216189">
    <property type="component" value="Unassembled WGS sequence"/>
</dbReference>
<comment type="cofactor">
    <cofactor evidence="1">
        <name>FAD</name>
        <dbReference type="ChEBI" id="CHEBI:57692"/>
    </cofactor>
</comment>
<evidence type="ECO:0000256" key="2">
    <source>
        <dbReference type="ARBA" id="ARBA00022827"/>
    </source>
</evidence>
<dbReference type="Gene3D" id="3.50.50.60">
    <property type="entry name" value="FAD/NAD(P)-binding domain"/>
    <property type="match status" value="1"/>
</dbReference>
<sequence length="479" mass="53341">MTLRSQERRIAIIGGGIAGATAAVHLAELGLNVLLIEKGAGLVNGPPICHLHAGGNLYREISEQQCIELLEQSIETVRLYPHTLNVRPTIITVPKSDPGEPQAILARLMTIQNAYRTLVEHDGANQVLGEVEHYYRAYQRDELEHLAKTCQANPPRCDDDWMVPFAQHVDLDQLKYPVVLVQEYGWSVFRLAASVELTLAELPNCQVMTRCELIDAQYHHHQWQLTYTDDQGQQQQQTVDYLVNACGFETGRIDDMAGHQRQRLVEFKAAYVTQWPDCHQWWPEVIFHGPRGSDAGMAQLTPYADGTFQLHGMTQAITLFDDGLVSSSPTSAQPQLPSYLQHKIEHGWPLSAQQQRTQSAVEHMSRFVPAFSSAQWAATPLFGAQQIPGDDVTLRAADVSFEANHYARLEVVKGSSALRAARQLVAHWQLHPSEQQLAIEAEHPVSLALTAEQVEQHALSLSQARGYPVALAKVYGGKP</sequence>
<dbReference type="InterPro" id="IPR006076">
    <property type="entry name" value="FAD-dep_OxRdtase"/>
</dbReference>
<dbReference type="InterPro" id="IPR036188">
    <property type="entry name" value="FAD/NAD-bd_sf"/>
</dbReference>
<evidence type="ECO:0000259" key="4">
    <source>
        <dbReference type="Pfam" id="PF01266"/>
    </source>
</evidence>
<evidence type="ECO:0000256" key="1">
    <source>
        <dbReference type="ARBA" id="ARBA00001974"/>
    </source>
</evidence>
<keyword evidence="6" id="KW-1185">Reference proteome</keyword>
<dbReference type="Pfam" id="PF01266">
    <property type="entry name" value="DAO"/>
    <property type="match status" value="1"/>
</dbReference>
<evidence type="ECO:0000256" key="3">
    <source>
        <dbReference type="ARBA" id="ARBA00023002"/>
    </source>
</evidence>
<dbReference type="InterPro" id="IPR050315">
    <property type="entry name" value="FAD-oxidoreductase_2"/>
</dbReference>
<evidence type="ECO:0000313" key="6">
    <source>
        <dbReference type="Proteomes" id="UP001216189"/>
    </source>
</evidence>
<dbReference type="PANTHER" id="PTHR43400">
    <property type="entry name" value="FUMARATE REDUCTASE"/>
    <property type="match status" value="1"/>
</dbReference>
<gene>
    <name evidence="5" type="ORF">PUN32_03310</name>
</gene>
<protein>
    <submittedName>
        <fullName evidence="5">FAD-dependent oxidoreductase</fullName>
    </submittedName>
</protein>
<dbReference type="EMBL" id="JARBFT010000002">
    <property type="protein sequence ID" value="MDE1514043.1"/>
    <property type="molecule type" value="Genomic_DNA"/>
</dbReference>
<accession>A0ABT5UX80</accession>
<keyword evidence="3" id="KW-0560">Oxidoreductase</keyword>